<protein>
    <recommendedName>
        <fullName evidence="2">EF-hand domain-containing protein</fullName>
    </recommendedName>
</protein>
<dbReference type="EMBL" id="JACEFO010002273">
    <property type="protein sequence ID" value="KAF8668769.1"/>
    <property type="molecule type" value="Genomic_DNA"/>
</dbReference>
<dbReference type="PROSITE" id="PS50222">
    <property type="entry name" value="EF_HAND_2"/>
    <property type="match status" value="1"/>
</dbReference>
<evidence type="ECO:0000256" key="1">
    <source>
        <dbReference type="ARBA" id="ARBA00022837"/>
    </source>
</evidence>
<dbReference type="Gene3D" id="1.10.238.10">
    <property type="entry name" value="EF-hand"/>
    <property type="match status" value="1"/>
</dbReference>
<keyword evidence="4" id="KW-1185">Reference proteome</keyword>
<evidence type="ECO:0000313" key="3">
    <source>
        <dbReference type="EMBL" id="KAF8668769.1"/>
    </source>
</evidence>
<organism evidence="3 4">
    <name type="scientific">Digitaria exilis</name>
    <dbReference type="NCBI Taxonomy" id="1010633"/>
    <lineage>
        <taxon>Eukaryota</taxon>
        <taxon>Viridiplantae</taxon>
        <taxon>Streptophyta</taxon>
        <taxon>Embryophyta</taxon>
        <taxon>Tracheophyta</taxon>
        <taxon>Spermatophyta</taxon>
        <taxon>Magnoliopsida</taxon>
        <taxon>Liliopsida</taxon>
        <taxon>Poales</taxon>
        <taxon>Poaceae</taxon>
        <taxon>PACMAD clade</taxon>
        <taxon>Panicoideae</taxon>
        <taxon>Panicodae</taxon>
        <taxon>Paniceae</taxon>
        <taxon>Anthephorinae</taxon>
        <taxon>Digitaria</taxon>
    </lineage>
</organism>
<dbReference type="OrthoDB" id="26525at2759"/>
<dbReference type="SMART" id="SM00054">
    <property type="entry name" value="EFh"/>
    <property type="match status" value="1"/>
</dbReference>
<dbReference type="InterPro" id="IPR002048">
    <property type="entry name" value="EF_hand_dom"/>
</dbReference>
<evidence type="ECO:0000313" key="4">
    <source>
        <dbReference type="Proteomes" id="UP000636709"/>
    </source>
</evidence>
<name>A0A835ALS6_9POAL</name>
<dbReference type="AlphaFoldDB" id="A0A835ALS6"/>
<accession>A0A835ALS6</accession>
<dbReference type="PROSITE" id="PS00018">
    <property type="entry name" value="EF_HAND_1"/>
    <property type="match status" value="2"/>
</dbReference>
<dbReference type="Pfam" id="PF13405">
    <property type="entry name" value="EF-hand_6"/>
    <property type="match status" value="1"/>
</dbReference>
<sequence>MAMAAAVPPDARCLFPGKEHRAAITVPEFKRWLKQFDTDNDGRINRKELREAIRRRGAWFSGLRSRFAIWRADRNHDGFVDDSEIDGLIEFAATELGFKITKDAHAHAPAAAAGPHLAGRVTGGGSPAANHPPVVSRSTTYVAYGNYYM</sequence>
<reference evidence="3" key="1">
    <citation type="submission" date="2020-07" db="EMBL/GenBank/DDBJ databases">
        <title>Genome sequence and genetic diversity analysis of an under-domesticated orphan crop, white fonio (Digitaria exilis).</title>
        <authorList>
            <person name="Bennetzen J.L."/>
            <person name="Chen S."/>
            <person name="Ma X."/>
            <person name="Wang X."/>
            <person name="Yssel A.E.J."/>
            <person name="Chaluvadi S.R."/>
            <person name="Johnson M."/>
            <person name="Gangashetty P."/>
            <person name="Hamidou F."/>
            <person name="Sanogo M.D."/>
            <person name="Zwaenepoel A."/>
            <person name="Wallace J."/>
            <person name="Van De Peer Y."/>
            <person name="Van Deynze A."/>
        </authorList>
    </citation>
    <scope>NUCLEOTIDE SEQUENCE</scope>
    <source>
        <tissue evidence="3">Leaves</tissue>
    </source>
</reference>
<evidence type="ECO:0000259" key="2">
    <source>
        <dbReference type="PROSITE" id="PS50222"/>
    </source>
</evidence>
<proteinExistence type="predicted"/>
<dbReference type="Proteomes" id="UP000636709">
    <property type="component" value="Unassembled WGS sequence"/>
</dbReference>
<dbReference type="InterPro" id="IPR011992">
    <property type="entry name" value="EF-hand-dom_pair"/>
</dbReference>
<dbReference type="InterPro" id="IPR018247">
    <property type="entry name" value="EF_Hand_1_Ca_BS"/>
</dbReference>
<dbReference type="SUPFAM" id="SSF47473">
    <property type="entry name" value="EF-hand"/>
    <property type="match status" value="1"/>
</dbReference>
<comment type="caution">
    <text evidence="3">The sequence shown here is derived from an EMBL/GenBank/DDBJ whole genome shotgun (WGS) entry which is preliminary data.</text>
</comment>
<dbReference type="GO" id="GO:0005509">
    <property type="term" value="F:calcium ion binding"/>
    <property type="evidence" value="ECO:0007669"/>
    <property type="project" value="InterPro"/>
</dbReference>
<feature type="domain" description="EF-hand" evidence="2">
    <location>
        <begin position="24"/>
        <end position="59"/>
    </location>
</feature>
<dbReference type="Pfam" id="PF13202">
    <property type="entry name" value="EF-hand_5"/>
    <property type="match status" value="1"/>
</dbReference>
<gene>
    <name evidence="3" type="ORF">HU200_051959</name>
</gene>
<keyword evidence="1" id="KW-0106">Calcium</keyword>